<evidence type="ECO:0000313" key="1">
    <source>
        <dbReference type="EMBL" id="PQM34539.1"/>
    </source>
</evidence>
<proteinExistence type="predicted"/>
<dbReference type="EMBL" id="PJQY01003801">
    <property type="protein sequence ID" value="PQM34539.1"/>
    <property type="molecule type" value="Genomic_DNA"/>
</dbReference>
<reference evidence="1 2" key="1">
    <citation type="submission" date="2018-02" db="EMBL/GenBank/DDBJ databases">
        <title>Draft genome of wild Prunus yedoensis var. nudiflora.</title>
        <authorList>
            <person name="Baek S."/>
            <person name="Kim J.-H."/>
            <person name="Choi K."/>
            <person name="Kim G.-B."/>
            <person name="Cho A."/>
            <person name="Jang H."/>
            <person name="Shin C.-H."/>
            <person name="Yu H.-J."/>
            <person name="Mun J.-H."/>
        </authorList>
    </citation>
    <scope>NUCLEOTIDE SEQUENCE [LARGE SCALE GENOMIC DNA]</scope>
    <source>
        <strain evidence="2">cv. Jeju island</strain>
        <tissue evidence="1">Leaf</tissue>
    </source>
</reference>
<name>A0A314UI02_PRUYE</name>
<gene>
    <name evidence="1" type="ORF">Pyn_38453</name>
</gene>
<organism evidence="1 2">
    <name type="scientific">Prunus yedoensis var. nudiflora</name>
    <dbReference type="NCBI Taxonomy" id="2094558"/>
    <lineage>
        <taxon>Eukaryota</taxon>
        <taxon>Viridiplantae</taxon>
        <taxon>Streptophyta</taxon>
        <taxon>Embryophyta</taxon>
        <taxon>Tracheophyta</taxon>
        <taxon>Spermatophyta</taxon>
        <taxon>Magnoliopsida</taxon>
        <taxon>eudicotyledons</taxon>
        <taxon>Gunneridae</taxon>
        <taxon>Pentapetalae</taxon>
        <taxon>rosids</taxon>
        <taxon>fabids</taxon>
        <taxon>Rosales</taxon>
        <taxon>Rosaceae</taxon>
        <taxon>Amygdaloideae</taxon>
        <taxon>Amygdaleae</taxon>
        <taxon>Prunus</taxon>
    </lineage>
</organism>
<dbReference type="OrthoDB" id="10566177at2759"/>
<comment type="caution">
    <text evidence="1">The sequence shown here is derived from an EMBL/GenBank/DDBJ whole genome shotgun (WGS) entry which is preliminary data.</text>
</comment>
<evidence type="ECO:0000313" key="2">
    <source>
        <dbReference type="Proteomes" id="UP000250321"/>
    </source>
</evidence>
<accession>A0A314UI02</accession>
<sequence length="160" mass="17483">MSLGVNAEILDPKELIQEAYSSKAFDPKEEQPVYGPFLRNHRLHAIVLYTMITIGQYGIHPIQTAGALSCMSADHVHAIAQEIFMWTVACFVVAQRNGAGLSLSKGSSHLGWAGRADRSWEITGGLCGDGRGENQKVVEGLVAMSLVKTESRVVVVLWWC</sequence>
<protein>
    <submittedName>
        <fullName evidence="1">Uncharacterized protein</fullName>
    </submittedName>
</protein>
<dbReference type="AlphaFoldDB" id="A0A314UI02"/>
<dbReference type="Proteomes" id="UP000250321">
    <property type="component" value="Unassembled WGS sequence"/>
</dbReference>
<keyword evidence="2" id="KW-1185">Reference proteome</keyword>